<dbReference type="EMBL" id="JALNTZ010000008">
    <property type="protein sequence ID" value="KAJ3643900.1"/>
    <property type="molecule type" value="Genomic_DNA"/>
</dbReference>
<evidence type="ECO:0000256" key="1">
    <source>
        <dbReference type="ARBA" id="ARBA00004123"/>
    </source>
</evidence>
<dbReference type="InterPro" id="IPR007889">
    <property type="entry name" value="HTH_Psq"/>
</dbReference>
<evidence type="ECO:0000259" key="3">
    <source>
        <dbReference type="PROSITE" id="PS50960"/>
    </source>
</evidence>
<dbReference type="GO" id="GO:0005634">
    <property type="term" value="C:nucleus"/>
    <property type="evidence" value="ECO:0007669"/>
    <property type="project" value="UniProtKB-SubCell"/>
</dbReference>
<gene>
    <name evidence="4" type="ORF">Zmor_026582</name>
</gene>
<accession>A0AA38HTZ0</accession>
<feature type="DNA-binding region" description="H-T-H motif" evidence="2">
    <location>
        <begin position="27"/>
        <end position="47"/>
    </location>
</feature>
<organism evidence="4 5">
    <name type="scientific">Zophobas morio</name>
    <dbReference type="NCBI Taxonomy" id="2755281"/>
    <lineage>
        <taxon>Eukaryota</taxon>
        <taxon>Metazoa</taxon>
        <taxon>Ecdysozoa</taxon>
        <taxon>Arthropoda</taxon>
        <taxon>Hexapoda</taxon>
        <taxon>Insecta</taxon>
        <taxon>Pterygota</taxon>
        <taxon>Neoptera</taxon>
        <taxon>Endopterygota</taxon>
        <taxon>Coleoptera</taxon>
        <taxon>Polyphaga</taxon>
        <taxon>Cucujiformia</taxon>
        <taxon>Tenebrionidae</taxon>
        <taxon>Zophobas</taxon>
    </lineage>
</organism>
<dbReference type="InterPro" id="IPR009057">
    <property type="entry name" value="Homeodomain-like_sf"/>
</dbReference>
<evidence type="ECO:0000313" key="5">
    <source>
        <dbReference type="Proteomes" id="UP001168821"/>
    </source>
</evidence>
<keyword evidence="2" id="KW-0238">DNA-binding</keyword>
<dbReference type="GO" id="GO:0003677">
    <property type="term" value="F:DNA binding"/>
    <property type="evidence" value="ECO:0007669"/>
    <property type="project" value="UniProtKB-UniRule"/>
</dbReference>
<name>A0AA38HTZ0_9CUCU</name>
<feature type="domain" description="HTH psq-type" evidence="3">
    <location>
        <begin position="1"/>
        <end position="51"/>
    </location>
</feature>
<dbReference type="SUPFAM" id="SSF46689">
    <property type="entry name" value="Homeodomain-like"/>
    <property type="match status" value="1"/>
</dbReference>
<dbReference type="AlphaFoldDB" id="A0AA38HTZ0"/>
<protein>
    <recommendedName>
        <fullName evidence="3">HTH psq-type domain-containing protein</fullName>
    </recommendedName>
</protein>
<keyword evidence="2" id="KW-0539">Nucleus</keyword>
<comment type="caution">
    <text evidence="4">The sequence shown here is derived from an EMBL/GenBank/DDBJ whole genome shotgun (WGS) entry which is preliminary data.</text>
</comment>
<comment type="subcellular location">
    <subcellularLocation>
        <location evidence="1 2">Nucleus</location>
    </subcellularLocation>
</comment>
<dbReference type="PROSITE" id="PS50960">
    <property type="entry name" value="HTH_PSQ"/>
    <property type="match status" value="1"/>
</dbReference>
<dbReference type="Gene3D" id="1.10.10.60">
    <property type="entry name" value="Homeodomain-like"/>
    <property type="match status" value="1"/>
</dbReference>
<keyword evidence="5" id="KW-1185">Reference proteome</keyword>
<evidence type="ECO:0000256" key="2">
    <source>
        <dbReference type="PROSITE-ProRule" id="PRU00320"/>
    </source>
</evidence>
<sequence>MENKKILKYSEADMLQALGAVTSGMAVSTASRTYKVPRTTLLYKHAGKYPIKRKMGPDTVLSNEEEQALVRWMLHIAKAGFPATKDQLLDHSRSVTKLQQYLRNGCDLGSPFPGNTKIQIFRSIRM</sequence>
<reference evidence="4" key="1">
    <citation type="journal article" date="2023" name="G3 (Bethesda)">
        <title>Whole genome assemblies of Zophobas morio and Tenebrio molitor.</title>
        <authorList>
            <person name="Kaur S."/>
            <person name="Stinson S.A."/>
            <person name="diCenzo G.C."/>
        </authorList>
    </citation>
    <scope>NUCLEOTIDE SEQUENCE</scope>
    <source>
        <strain evidence="4">QUZm001</strain>
    </source>
</reference>
<proteinExistence type="predicted"/>
<evidence type="ECO:0000313" key="4">
    <source>
        <dbReference type="EMBL" id="KAJ3643900.1"/>
    </source>
</evidence>
<dbReference type="Pfam" id="PF05225">
    <property type="entry name" value="HTH_psq"/>
    <property type="match status" value="1"/>
</dbReference>
<dbReference type="Proteomes" id="UP001168821">
    <property type="component" value="Unassembled WGS sequence"/>
</dbReference>